<name>A0ABS7Y7Q8_9BURK</name>
<evidence type="ECO:0000313" key="3">
    <source>
        <dbReference type="EMBL" id="MCA1855730.1"/>
    </source>
</evidence>
<sequence length="231" mass="25299">MRPYCRYTLLLAACLAAPLSAQAAEAAETVSCDSYAADLAAMASADQAIRTRIDFLDPLGPKQVKLSGYMRLVDRTNTARLKRLVARCGWPSRKGVGDQAAGNAWLLAQHADHDPAFQKEVLVLMEREAVASGGRVDQQFAVLSDRIAVAEKRPQRYGTQLASRSDSACDLDFAPMDDRTLVEERRARLGLPSLEKYKELVLQLQHCPDSRTGEHHYAAPPGGRTLPPIGK</sequence>
<dbReference type="Proteomes" id="UP001198602">
    <property type="component" value="Unassembled WGS sequence"/>
</dbReference>
<keyword evidence="2" id="KW-0732">Signal</keyword>
<dbReference type="RefSeq" id="WP_225238115.1">
    <property type="nucleotide sequence ID" value="NZ_JAHYBX010000002.1"/>
</dbReference>
<feature type="signal peptide" evidence="2">
    <location>
        <begin position="1"/>
        <end position="23"/>
    </location>
</feature>
<dbReference type="InterPro" id="IPR046732">
    <property type="entry name" value="DUF6624"/>
</dbReference>
<comment type="caution">
    <text evidence="3">The sequence shown here is derived from an EMBL/GenBank/DDBJ whole genome shotgun (WGS) entry which is preliminary data.</text>
</comment>
<accession>A0ABS7Y7Q8</accession>
<evidence type="ECO:0000313" key="4">
    <source>
        <dbReference type="Proteomes" id="UP001198602"/>
    </source>
</evidence>
<feature type="region of interest" description="Disordered" evidence="1">
    <location>
        <begin position="210"/>
        <end position="231"/>
    </location>
</feature>
<reference evidence="3 4" key="1">
    <citation type="submission" date="2021-07" db="EMBL/GenBank/DDBJ databases">
        <title>Characterization of Violacein-producing bacteria and related species.</title>
        <authorList>
            <person name="Wilson H.S."/>
            <person name="De Leon M.E."/>
        </authorList>
    </citation>
    <scope>NUCLEOTIDE SEQUENCE [LARGE SCALE GENOMIC DNA]</scope>
    <source>
        <strain evidence="3 4">HSC-2F05</strain>
    </source>
</reference>
<dbReference type="Pfam" id="PF20329">
    <property type="entry name" value="DUF6624"/>
    <property type="match status" value="1"/>
</dbReference>
<protein>
    <submittedName>
        <fullName evidence="3">Uncharacterized protein</fullName>
    </submittedName>
</protein>
<dbReference type="EMBL" id="JAHYBX010000002">
    <property type="protein sequence ID" value="MCA1855730.1"/>
    <property type="molecule type" value="Genomic_DNA"/>
</dbReference>
<organism evidence="3 4">
    <name type="scientific">Massilia hydrophila</name>
    <dbReference type="NCBI Taxonomy" id="3044279"/>
    <lineage>
        <taxon>Bacteria</taxon>
        <taxon>Pseudomonadati</taxon>
        <taxon>Pseudomonadota</taxon>
        <taxon>Betaproteobacteria</taxon>
        <taxon>Burkholderiales</taxon>
        <taxon>Oxalobacteraceae</taxon>
        <taxon>Telluria group</taxon>
        <taxon>Massilia</taxon>
    </lineage>
</organism>
<evidence type="ECO:0000256" key="2">
    <source>
        <dbReference type="SAM" id="SignalP"/>
    </source>
</evidence>
<gene>
    <name evidence="3" type="ORF">LE190_07305</name>
</gene>
<feature type="chain" id="PRO_5047488594" evidence="2">
    <location>
        <begin position="24"/>
        <end position="231"/>
    </location>
</feature>
<evidence type="ECO:0000256" key="1">
    <source>
        <dbReference type="SAM" id="MobiDB-lite"/>
    </source>
</evidence>
<proteinExistence type="predicted"/>
<keyword evidence="4" id="KW-1185">Reference proteome</keyword>